<sequence>NERIKSEKEQIEIELDQLKKSLNQEKEVIKNRESEAKSELTRLKRETKEVSEKLKTIQNEKSALTSEREVWKRKENEITLAQKSLKTELLQKESELKDLQDEKKRIEAQLNKSKDENARLLDQLFNVGSSKGGGEDGTSYEALAMKLDEVEIESNMKDSQICELEITKQKLQTRIESLEASTARLTTKLQAANADSAQIRKDFDNLVRGLENRLTKSHLEIEELHAHITKLKEQLIEKSHSAGTNKQRTNEDVNQLAMAEQTIKSLKEQIDKYKVSQGDLEQKLFLVNKKLSEADDEQHANIRTFEQLIAQAEKTCNNLRSKLEKMQKEHAQDKEQLIRNHQNVIGMFNKQKDEEIAQITKAMQIRIEAIEKRHRDVVAAESSGNDGSNSKKVIILEQEKTQLENSLKSLQAECARLDETLKQVQMGYLNAVSDKDQLTNAKREAEKKIKAMEVELQTIKTESSMKDTQLQEVLAKNMELAVQLSSK</sequence>
<dbReference type="Proteomes" id="UP000789702">
    <property type="component" value="Unassembled WGS sequence"/>
</dbReference>
<gene>
    <name evidence="1" type="ORF">DHETER_LOCUS11703</name>
</gene>
<name>A0ACA9PB43_9GLOM</name>
<feature type="non-terminal residue" evidence="1">
    <location>
        <position position="1"/>
    </location>
</feature>
<organism evidence="1 2">
    <name type="scientific">Dentiscutata heterogama</name>
    <dbReference type="NCBI Taxonomy" id="1316150"/>
    <lineage>
        <taxon>Eukaryota</taxon>
        <taxon>Fungi</taxon>
        <taxon>Fungi incertae sedis</taxon>
        <taxon>Mucoromycota</taxon>
        <taxon>Glomeromycotina</taxon>
        <taxon>Glomeromycetes</taxon>
        <taxon>Diversisporales</taxon>
        <taxon>Gigasporaceae</taxon>
        <taxon>Dentiscutata</taxon>
    </lineage>
</organism>
<comment type="caution">
    <text evidence="1">The sequence shown here is derived from an EMBL/GenBank/DDBJ whole genome shotgun (WGS) entry which is preliminary data.</text>
</comment>
<keyword evidence="2" id="KW-1185">Reference proteome</keyword>
<dbReference type="EMBL" id="CAJVPU010026457">
    <property type="protein sequence ID" value="CAG8700004.1"/>
    <property type="molecule type" value="Genomic_DNA"/>
</dbReference>
<reference evidence="1" key="1">
    <citation type="submission" date="2021-06" db="EMBL/GenBank/DDBJ databases">
        <authorList>
            <person name="Kallberg Y."/>
            <person name="Tangrot J."/>
            <person name="Rosling A."/>
        </authorList>
    </citation>
    <scope>NUCLEOTIDE SEQUENCE</scope>
    <source>
        <strain evidence="1">IL203A</strain>
    </source>
</reference>
<protein>
    <submittedName>
        <fullName evidence="1">15660_t:CDS:1</fullName>
    </submittedName>
</protein>
<accession>A0ACA9PB43</accession>
<evidence type="ECO:0000313" key="1">
    <source>
        <dbReference type="EMBL" id="CAG8700004.1"/>
    </source>
</evidence>
<evidence type="ECO:0000313" key="2">
    <source>
        <dbReference type="Proteomes" id="UP000789702"/>
    </source>
</evidence>
<proteinExistence type="predicted"/>